<dbReference type="InterPro" id="IPR023827">
    <property type="entry name" value="Peptidase_S8_Asp-AS"/>
</dbReference>
<evidence type="ECO:0000313" key="9">
    <source>
        <dbReference type="Proteomes" id="UP001431776"/>
    </source>
</evidence>
<evidence type="ECO:0000259" key="7">
    <source>
        <dbReference type="Pfam" id="PF00082"/>
    </source>
</evidence>
<accession>A0AAW6TU00</accession>
<name>A0AAW6TU00_9BACT</name>
<dbReference type="SUPFAM" id="SSF52743">
    <property type="entry name" value="Subtilisin-like"/>
    <property type="match status" value="1"/>
</dbReference>
<dbReference type="PANTHER" id="PTHR43806:SF11">
    <property type="entry name" value="CEREVISIN-RELATED"/>
    <property type="match status" value="1"/>
</dbReference>
<dbReference type="PANTHER" id="PTHR43806">
    <property type="entry name" value="PEPTIDASE S8"/>
    <property type="match status" value="1"/>
</dbReference>
<evidence type="ECO:0000256" key="5">
    <source>
        <dbReference type="PROSITE-ProRule" id="PRU01240"/>
    </source>
</evidence>
<feature type="active site" description="Charge relay system" evidence="5">
    <location>
        <position position="216"/>
    </location>
</feature>
<protein>
    <submittedName>
        <fullName evidence="8">S8 family serine peptidase</fullName>
    </submittedName>
</protein>
<dbReference type="InterPro" id="IPR015500">
    <property type="entry name" value="Peptidase_S8_subtilisin-rel"/>
</dbReference>
<organism evidence="8 9">
    <name type="scientific">Anaerobaca lacustris</name>
    <dbReference type="NCBI Taxonomy" id="3044600"/>
    <lineage>
        <taxon>Bacteria</taxon>
        <taxon>Pseudomonadati</taxon>
        <taxon>Planctomycetota</taxon>
        <taxon>Phycisphaerae</taxon>
        <taxon>Sedimentisphaerales</taxon>
        <taxon>Anaerobacaceae</taxon>
        <taxon>Anaerobaca</taxon>
    </lineage>
</organism>
<dbReference type="PROSITE" id="PS00138">
    <property type="entry name" value="SUBTILASE_SER"/>
    <property type="match status" value="1"/>
</dbReference>
<dbReference type="RefSeq" id="WP_349243161.1">
    <property type="nucleotide sequence ID" value="NZ_JASCXX010000002.1"/>
</dbReference>
<dbReference type="InterPro" id="IPR000209">
    <property type="entry name" value="Peptidase_S8/S53_dom"/>
</dbReference>
<evidence type="ECO:0000256" key="2">
    <source>
        <dbReference type="ARBA" id="ARBA00022670"/>
    </source>
</evidence>
<keyword evidence="4 5" id="KW-0720">Serine protease</keyword>
<dbReference type="Gene3D" id="3.40.50.200">
    <property type="entry name" value="Peptidase S8/S53 domain"/>
    <property type="match status" value="2"/>
</dbReference>
<dbReference type="PROSITE" id="PS00136">
    <property type="entry name" value="SUBTILASE_ASP"/>
    <property type="match status" value="1"/>
</dbReference>
<keyword evidence="2 5" id="KW-0645">Protease</keyword>
<feature type="domain" description="Peptidase S8/S53" evidence="7">
    <location>
        <begin position="388"/>
        <end position="617"/>
    </location>
</feature>
<dbReference type="GO" id="GO:0006508">
    <property type="term" value="P:proteolysis"/>
    <property type="evidence" value="ECO:0007669"/>
    <property type="project" value="UniProtKB-KW"/>
</dbReference>
<feature type="active site" description="Charge relay system" evidence="5">
    <location>
        <position position="568"/>
    </location>
</feature>
<keyword evidence="9" id="KW-1185">Reference proteome</keyword>
<keyword evidence="3 5" id="KW-0378">Hydrolase</keyword>
<dbReference type="EMBL" id="JASCXX010000002">
    <property type="protein sequence ID" value="MDI6447749.1"/>
    <property type="molecule type" value="Genomic_DNA"/>
</dbReference>
<evidence type="ECO:0000313" key="8">
    <source>
        <dbReference type="EMBL" id="MDI6447749.1"/>
    </source>
</evidence>
<comment type="caution">
    <text evidence="8">The sequence shown here is derived from an EMBL/GenBank/DDBJ whole genome shotgun (WGS) entry which is preliminary data.</text>
</comment>
<proteinExistence type="inferred from homology"/>
<dbReference type="Pfam" id="PF00082">
    <property type="entry name" value="Peptidase_S8"/>
    <property type="match status" value="2"/>
</dbReference>
<dbReference type="PROSITE" id="PS51892">
    <property type="entry name" value="SUBTILASE"/>
    <property type="match status" value="1"/>
</dbReference>
<evidence type="ECO:0000256" key="1">
    <source>
        <dbReference type="ARBA" id="ARBA00011073"/>
    </source>
</evidence>
<dbReference type="InterPro" id="IPR036852">
    <property type="entry name" value="Peptidase_S8/S53_dom_sf"/>
</dbReference>
<dbReference type="InterPro" id="IPR050131">
    <property type="entry name" value="Peptidase_S8_subtilisin-like"/>
</dbReference>
<evidence type="ECO:0000256" key="4">
    <source>
        <dbReference type="ARBA" id="ARBA00022825"/>
    </source>
</evidence>
<evidence type="ECO:0000256" key="3">
    <source>
        <dbReference type="ARBA" id="ARBA00022801"/>
    </source>
</evidence>
<dbReference type="InterPro" id="IPR023828">
    <property type="entry name" value="Peptidase_S8_Ser-AS"/>
</dbReference>
<evidence type="ECO:0000256" key="6">
    <source>
        <dbReference type="RuleBase" id="RU003355"/>
    </source>
</evidence>
<dbReference type="Proteomes" id="UP001431776">
    <property type="component" value="Unassembled WGS sequence"/>
</dbReference>
<dbReference type="GO" id="GO:0004252">
    <property type="term" value="F:serine-type endopeptidase activity"/>
    <property type="evidence" value="ECO:0007669"/>
    <property type="project" value="UniProtKB-UniRule"/>
</dbReference>
<sequence>MARSKARIGPTFLTDAVRQRRGQGRFPGRYGLVACLVLCAICVTAATGQRLTPPARPEVRPVISGTYPNDLDGNRIDDELEGHFTLASGSSPLYGRSRSLGTTLAADKIVDVELIFDEPVTAEQIDAFVAFGGEITHLYETVSYGWNGRIAMGHVASLPAAMGPTMVLVTPAAQTVQLYMDVASQVGRARPVWQPGFAGEAEGFRGNANTTIGFIDTGVDGAHTDLAGRCVYWDDIAGESGLDPVDYDGHGSRVAGVAVGTGHSAGADDSELRYTYSQEGPSWAHIVDPIRLPSGPATVTSTAYWSGPAAHLDLVSWLWGDAEMDSIEWIGDGSEGASAVTLITTFDAVTGKLYSPLLANYRNRLLERVVITTSVADYPGVGDGFNKLSGVAPGCNYAAVKIATRDGELIEDGFAVGIDRLVAQRVAGKIKVVNISGGLMDAWGFPIESVSLRDKVTSAVRSGVIVVVAAGNSADEPMDGLRRMADPGRAALAITVGASNDENRLTDYSSYGYLNPRTYASEDFKPDLIAPGGDYYYTTILSIDSGASDGLSGPDKAPDDYAGAVGTSFASPFVAGAAGLVIEALERGGLEWDFTSDRHPRLVKMLLCATATETNANRQGGDLHPTLERDAGGPDGFAVGKDRYEGYGLINVDAAVEAAASVHTPGAPVSVELAGGPADRRAWASTVDLAAGCGIEVWLENPDEGDFDLYLYSMVPSDTGTPIILASSTTPQVGAEEFLRYTAQTDCSVLLVVKRVSGSGAFRLDSARLGTPGW</sequence>
<dbReference type="AlphaFoldDB" id="A0AAW6TU00"/>
<reference evidence="8" key="1">
    <citation type="submission" date="2023-05" db="EMBL/GenBank/DDBJ databases">
        <title>Anaerotaeda fermentans gen. nov., sp. nov., a novel anaerobic planctomycete of the new family within the order Sedimentisphaerales isolated from Taman Peninsula, Russia.</title>
        <authorList>
            <person name="Khomyakova M.A."/>
            <person name="Merkel A.Y."/>
            <person name="Slobodkin A.I."/>
        </authorList>
    </citation>
    <scope>NUCLEOTIDE SEQUENCE</scope>
    <source>
        <strain evidence="8">M17dextr</strain>
    </source>
</reference>
<dbReference type="PRINTS" id="PR00723">
    <property type="entry name" value="SUBTILISIN"/>
</dbReference>
<feature type="domain" description="Peptidase S8/S53" evidence="7">
    <location>
        <begin position="209"/>
        <end position="263"/>
    </location>
</feature>
<feature type="active site" description="Charge relay system" evidence="5">
    <location>
        <position position="250"/>
    </location>
</feature>
<comment type="similarity">
    <text evidence="1 5 6">Belongs to the peptidase S8 family.</text>
</comment>
<gene>
    <name evidence="8" type="ORF">QJ522_01740</name>
</gene>